<name>A0A423LMH1_PSEFL</name>
<dbReference type="SUPFAM" id="SSF55729">
    <property type="entry name" value="Acyl-CoA N-acyltransferases (Nat)"/>
    <property type="match status" value="1"/>
</dbReference>
<proteinExistence type="predicted"/>
<evidence type="ECO:0000313" key="2">
    <source>
        <dbReference type="EMBL" id="RON69530.1"/>
    </source>
</evidence>
<dbReference type="InterPro" id="IPR016181">
    <property type="entry name" value="Acyl_CoA_acyltransferase"/>
</dbReference>
<accession>A0A423LMH1</accession>
<feature type="domain" description="N-acetyltransferase" evidence="1">
    <location>
        <begin position="4"/>
        <end position="177"/>
    </location>
</feature>
<dbReference type="RefSeq" id="WP_123531731.1">
    <property type="nucleotide sequence ID" value="NZ_MOBU01000006.1"/>
</dbReference>
<sequence length="313" mass="35210">METITLRSYRHSDAAAVSRLFREVYGNHYVHPHVYLPMMISQNHSDGLWHSLVAVIGKKILGHATLCRKKGSHTAEMALGLVHPTTRGQNIATQLCQRLMIHAQALGCRGVMVKQVTQHPYSQQMGAHLGFCSTALLLDHVASPFGQLQPESIVIGFSTIDDYRRPLPALAWPDSCRDFMLHVCSAFGTQEKQQPWVGPPIQFEHAAGRYEVVLKTINSNILRQLRQLPEHWMISIRLRLAQGFTSAMRSLSTMGFMFTGVAPDDRGQGWLAMFHRGYRPGKLALHCPHMQRLHDQAQQPFRSDLSEPPPAGR</sequence>
<dbReference type="Proteomes" id="UP000285757">
    <property type="component" value="Unassembled WGS sequence"/>
</dbReference>
<dbReference type="Pfam" id="PF00583">
    <property type="entry name" value="Acetyltransf_1"/>
    <property type="match status" value="1"/>
</dbReference>
<evidence type="ECO:0000313" key="3">
    <source>
        <dbReference type="Proteomes" id="UP000285757"/>
    </source>
</evidence>
<dbReference type="Gene3D" id="3.40.630.30">
    <property type="match status" value="1"/>
</dbReference>
<dbReference type="AlphaFoldDB" id="A0A423LMH1"/>
<comment type="caution">
    <text evidence="2">The sequence shown here is derived from an EMBL/GenBank/DDBJ whole genome shotgun (WGS) entry which is preliminary data.</text>
</comment>
<protein>
    <submittedName>
        <fullName evidence="2">GNAT family N-acetyltransferase</fullName>
    </submittedName>
</protein>
<gene>
    <name evidence="2" type="ORF">BK671_08885</name>
</gene>
<dbReference type="PROSITE" id="PS51186">
    <property type="entry name" value="GNAT"/>
    <property type="match status" value="1"/>
</dbReference>
<evidence type="ECO:0000259" key="1">
    <source>
        <dbReference type="PROSITE" id="PS51186"/>
    </source>
</evidence>
<organism evidence="2 3">
    <name type="scientific">Pseudomonas fluorescens</name>
    <dbReference type="NCBI Taxonomy" id="294"/>
    <lineage>
        <taxon>Bacteria</taxon>
        <taxon>Pseudomonadati</taxon>
        <taxon>Pseudomonadota</taxon>
        <taxon>Gammaproteobacteria</taxon>
        <taxon>Pseudomonadales</taxon>
        <taxon>Pseudomonadaceae</taxon>
        <taxon>Pseudomonas</taxon>
    </lineage>
</organism>
<dbReference type="CDD" id="cd04301">
    <property type="entry name" value="NAT_SF"/>
    <property type="match status" value="1"/>
</dbReference>
<dbReference type="GO" id="GO:0016747">
    <property type="term" value="F:acyltransferase activity, transferring groups other than amino-acyl groups"/>
    <property type="evidence" value="ECO:0007669"/>
    <property type="project" value="InterPro"/>
</dbReference>
<reference evidence="2 3" key="1">
    <citation type="submission" date="2016-10" db="EMBL/GenBank/DDBJ databases">
        <title>Comparative genome analysis of multiple Pseudomonas spp. focuses on biocontrol and plant growth promoting traits.</title>
        <authorList>
            <person name="Tao X.-Y."/>
            <person name="Taylor C.G."/>
        </authorList>
    </citation>
    <scope>NUCLEOTIDE SEQUENCE [LARGE SCALE GENOMIC DNA]</scope>
    <source>
        <strain evidence="2 3">24D3</strain>
    </source>
</reference>
<keyword evidence="2" id="KW-0808">Transferase</keyword>
<dbReference type="EMBL" id="MOBU01000006">
    <property type="protein sequence ID" value="RON69530.1"/>
    <property type="molecule type" value="Genomic_DNA"/>
</dbReference>
<dbReference type="InterPro" id="IPR000182">
    <property type="entry name" value="GNAT_dom"/>
</dbReference>